<evidence type="ECO:0000313" key="2">
    <source>
        <dbReference type="EMBL" id="KAK7284867.1"/>
    </source>
</evidence>
<organism evidence="2 3">
    <name type="scientific">Clitoria ternatea</name>
    <name type="common">Butterfly pea</name>
    <dbReference type="NCBI Taxonomy" id="43366"/>
    <lineage>
        <taxon>Eukaryota</taxon>
        <taxon>Viridiplantae</taxon>
        <taxon>Streptophyta</taxon>
        <taxon>Embryophyta</taxon>
        <taxon>Tracheophyta</taxon>
        <taxon>Spermatophyta</taxon>
        <taxon>Magnoliopsida</taxon>
        <taxon>eudicotyledons</taxon>
        <taxon>Gunneridae</taxon>
        <taxon>Pentapetalae</taxon>
        <taxon>rosids</taxon>
        <taxon>fabids</taxon>
        <taxon>Fabales</taxon>
        <taxon>Fabaceae</taxon>
        <taxon>Papilionoideae</taxon>
        <taxon>50 kb inversion clade</taxon>
        <taxon>NPAAA clade</taxon>
        <taxon>indigoferoid/millettioid clade</taxon>
        <taxon>Phaseoleae</taxon>
        <taxon>Clitoria</taxon>
    </lineage>
</organism>
<proteinExistence type="predicted"/>
<gene>
    <name evidence="2" type="ORF">RJT34_19621</name>
</gene>
<evidence type="ECO:0000313" key="3">
    <source>
        <dbReference type="Proteomes" id="UP001359559"/>
    </source>
</evidence>
<dbReference type="GO" id="GO:0009785">
    <property type="term" value="P:blue light signaling pathway"/>
    <property type="evidence" value="ECO:0007669"/>
    <property type="project" value="InterPro"/>
</dbReference>
<dbReference type="PANTHER" id="PTHR34207:SF2">
    <property type="entry name" value="PROTEIN BIC1"/>
    <property type="match status" value="1"/>
</dbReference>
<dbReference type="Proteomes" id="UP001359559">
    <property type="component" value="Unassembled WGS sequence"/>
</dbReference>
<reference evidence="2 3" key="1">
    <citation type="submission" date="2024-01" db="EMBL/GenBank/DDBJ databases">
        <title>The genomes of 5 underutilized Papilionoideae crops provide insights into root nodulation and disease resistance.</title>
        <authorList>
            <person name="Yuan L."/>
        </authorList>
    </citation>
    <scope>NUCLEOTIDE SEQUENCE [LARGE SCALE GENOMIC DNA]</scope>
    <source>
        <strain evidence="2">LY-2023</strain>
        <tissue evidence="2">Leaf</tissue>
    </source>
</reference>
<feature type="compositionally biased region" description="Polar residues" evidence="1">
    <location>
        <begin position="1"/>
        <end position="23"/>
    </location>
</feature>
<name>A0AAN9P408_CLITE</name>
<protein>
    <recommendedName>
        <fullName evidence="4">Protein BIC1</fullName>
    </recommendedName>
</protein>
<comment type="caution">
    <text evidence="2">The sequence shown here is derived from an EMBL/GenBank/DDBJ whole genome shotgun (WGS) entry which is preliminary data.</text>
</comment>
<dbReference type="AlphaFoldDB" id="A0AAN9P408"/>
<accession>A0AAN9P408</accession>
<dbReference type="EMBL" id="JAYKXN010000005">
    <property type="protein sequence ID" value="KAK7284867.1"/>
    <property type="molecule type" value="Genomic_DNA"/>
</dbReference>
<dbReference type="CDD" id="cd22645">
    <property type="entry name" value="BIC1_CID"/>
    <property type="match status" value="1"/>
</dbReference>
<feature type="compositionally biased region" description="Basic and acidic residues" evidence="1">
    <location>
        <begin position="69"/>
        <end position="83"/>
    </location>
</feature>
<dbReference type="InterPro" id="IPR040374">
    <property type="entry name" value="BIC"/>
</dbReference>
<feature type="region of interest" description="Disordered" evidence="1">
    <location>
        <begin position="1"/>
        <end position="83"/>
    </location>
</feature>
<evidence type="ECO:0008006" key="4">
    <source>
        <dbReference type="Google" id="ProtNLM"/>
    </source>
</evidence>
<keyword evidence="3" id="KW-1185">Reference proteome</keyword>
<sequence>MAHQSSTESDDQIPSQPLDLNTSPPHPSQDIFNNNMAPQQEHCLTPSNHEDDDRDNDNNEDVTQSATVCDKEKVALQEEEGGREKLKRHRGEVAGRVWIPEIWGQEDFLKDWIDCTAFDAPLVPSTITNAREALVQECTRANAAGLRIDNRC</sequence>
<dbReference type="PANTHER" id="PTHR34207">
    <property type="entry name" value="PROTEIN BIC1"/>
    <property type="match status" value="1"/>
</dbReference>
<evidence type="ECO:0000256" key="1">
    <source>
        <dbReference type="SAM" id="MobiDB-lite"/>
    </source>
</evidence>
<feature type="compositionally biased region" description="Acidic residues" evidence="1">
    <location>
        <begin position="50"/>
        <end position="60"/>
    </location>
</feature>